<protein>
    <submittedName>
        <fullName evidence="4">NPCBM/NEW2 domain-containing protein</fullName>
    </submittedName>
</protein>
<dbReference type="SUPFAM" id="SSF49785">
    <property type="entry name" value="Galactose-binding domain-like"/>
    <property type="match status" value="1"/>
</dbReference>
<keyword evidence="1" id="KW-0732">Signal</keyword>
<comment type="caution">
    <text evidence="4">The sequence shown here is derived from an EMBL/GenBank/DDBJ whole genome shotgun (WGS) entry which is preliminary data.</text>
</comment>
<dbReference type="RefSeq" id="WP_260191930.1">
    <property type="nucleotide sequence ID" value="NZ_JAFFZE010000012.1"/>
</dbReference>
<accession>A0ABT2J9J2</accession>
<feature type="signal peptide" evidence="1">
    <location>
        <begin position="1"/>
        <end position="25"/>
    </location>
</feature>
<gene>
    <name evidence="4" type="ORF">JT362_15520</name>
</gene>
<feature type="domain" description="Ricin B lectin" evidence="2">
    <location>
        <begin position="314"/>
        <end position="451"/>
    </location>
</feature>
<evidence type="ECO:0000259" key="3">
    <source>
        <dbReference type="SMART" id="SM00776"/>
    </source>
</evidence>
<dbReference type="InterPro" id="IPR000772">
    <property type="entry name" value="Ricin_B_lectin"/>
</dbReference>
<dbReference type="InterPro" id="IPR038637">
    <property type="entry name" value="NPCBM_sf"/>
</dbReference>
<evidence type="ECO:0000259" key="2">
    <source>
        <dbReference type="SMART" id="SM00458"/>
    </source>
</evidence>
<proteinExistence type="predicted"/>
<reference evidence="4 5" key="1">
    <citation type="submission" date="2021-02" db="EMBL/GenBank/DDBJ databases">
        <title>Actinophytocola xerophila sp. nov., isolated from soil of cotton cropping field.</title>
        <authorList>
            <person name="Huang R."/>
            <person name="Chen X."/>
            <person name="Ge X."/>
            <person name="Liu W."/>
        </authorList>
    </citation>
    <scope>NUCLEOTIDE SEQUENCE [LARGE SCALE GENOMIC DNA]</scope>
    <source>
        <strain evidence="4 5">S1-96</strain>
    </source>
</reference>
<dbReference type="PROSITE" id="PS50231">
    <property type="entry name" value="RICIN_B_LECTIN"/>
    <property type="match status" value="1"/>
</dbReference>
<evidence type="ECO:0000256" key="1">
    <source>
        <dbReference type="SAM" id="SignalP"/>
    </source>
</evidence>
<dbReference type="Gene3D" id="2.60.120.1060">
    <property type="entry name" value="NPCBM/NEW2 domain"/>
    <property type="match status" value="1"/>
</dbReference>
<dbReference type="CDD" id="cd00161">
    <property type="entry name" value="beta-trefoil_Ricin-like"/>
    <property type="match status" value="1"/>
</dbReference>
<name>A0ABT2J9J2_9PSEU</name>
<dbReference type="Gene3D" id="2.80.10.50">
    <property type="match status" value="1"/>
</dbReference>
<dbReference type="Proteomes" id="UP001156441">
    <property type="component" value="Unassembled WGS sequence"/>
</dbReference>
<evidence type="ECO:0000313" key="5">
    <source>
        <dbReference type="Proteomes" id="UP001156441"/>
    </source>
</evidence>
<keyword evidence="5" id="KW-1185">Reference proteome</keyword>
<dbReference type="SUPFAM" id="SSF50370">
    <property type="entry name" value="Ricin B-like lectins"/>
    <property type="match status" value="1"/>
</dbReference>
<dbReference type="SMART" id="SM00458">
    <property type="entry name" value="RICIN"/>
    <property type="match status" value="1"/>
</dbReference>
<evidence type="ECO:0000313" key="4">
    <source>
        <dbReference type="EMBL" id="MCT2584533.1"/>
    </source>
</evidence>
<dbReference type="Pfam" id="PF08305">
    <property type="entry name" value="NPCBM"/>
    <property type="match status" value="1"/>
</dbReference>
<dbReference type="EMBL" id="JAFFZE010000012">
    <property type="protein sequence ID" value="MCT2584533.1"/>
    <property type="molecule type" value="Genomic_DNA"/>
</dbReference>
<dbReference type="InterPro" id="IPR035992">
    <property type="entry name" value="Ricin_B-like_lectins"/>
</dbReference>
<sequence>MSKRTERARLVLAGLLLVAVLPAGAGTVEATGRAAPAVTVTAPERIAQELTGWDVAFDSIGGRPSPPAPAHVGSVDAEIALPETVRDVRVVPDGPGTFTATTPTSWDTLAAGSRVSVNWRWTAPLRVEDAPDELGLRVLVRYVDTAGEHVVAGRDAVATPPPAAPAHDAYVSDLPLSFAVNGYGPVERDRNNGELDPRDGGPIRLDGVTYAKGLGFNARGVAGVHLGGRCGRFSAQVGIDDAKRGGGSVVFRVFGDGRVLFDSGRMTGGTASKPVGVDVSGVRTLKLVADPTGDGQGNDWANWANAHVACGGPAPAEYRLRNVRSGLCLDVTASSTTPGANIEQWTCNGGANQRFRLSENANSIKFSAVHSGLCVGVAGSVPTDGGNVIQWTCGPSVSQNWHAVTVGQGGYQLRNANSGKCLEVHQASTTAGANVQQWTCAGRLHQFWVLERVG</sequence>
<dbReference type="InterPro" id="IPR008979">
    <property type="entry name" value="Galactose-bd-like_sf"/>
</dbReference>
<feature type="chain" id="PRO_5046861226" evidence="1">
    <location>
        <begin position="26"/>
        <end position="454"/>
    </location>
</feature>
<feature type="domain" description="Glycosyl hydrolase family 98 putative carbohydrate-binding module" evidence="3">
    <location>
        <begin position="165"/>
        <end position="310"/>
    </location>
</feature>
<dbReference type="Pfam" id="PF00652">
    <property type="entry name" value="Ricin_B_lectin"/>
    <property type="match status" value="1"/>
</dbReference>
<dbReference type="InterPro" id="IPR013222">
    <property type="entry name" value="Glyco_hyd_98_carb-bd"/>
</dbReference>
<organism evidence="4 5">
    <name type="scientific">Actinophytocola gossypii</name>
    <dbReference type="NCBI Taxonomy" id="2812003"/>
    <lineage>
        <taxon>Bacteria</taxon>
        <taxon>Bacillati</taxon>
        <taxon>Actinomycetota</taxon>
        <taxon>Actinomycetes</taxon>
        <taxon>Pseudonocardiales</taxon>
        <taxon>Pseudonocardiaceae</taxon>
    </lineage>
</organism>
<dbReference type="SMART" id="SM00776">
    <property type="entry name" value="NPCBM"/>
    <property type="match status" value="1"/>
</dbReference>